<evidence type="ECO:0000256" key="3">
    <source>
        <dbReference type="ARBA" id="ARBA00022989"/>
    </source>
</evidence>
<evidence type="ECO:0000256" key="4">
    <source>
        <dbReference type="ARBA" id="ARBA00023136"/>
    </source>
</evidence>
<keyword evidence="4 5" id="KW-0472">Membrane</keyword>
<comment type="caution">
    <text evidence="6">The sequence shown here is derived from an EMBL/GenBank/DDBJ whole genome shotgun (WGS) entry which is preliminary data.</text>
</comment>
<dbReference type="PIRSF" id="PIRSF006060">
    <property type="entry name" value="AA_transporter"/>
    <property type="match status" value="1"/>
</dbReference>
<dbReference type="Gene3D" id="1.20.1740.10">
    <property type="entry name" value="Amino acid/polyamine transporter I"/>
    <property type="match status" value="1"/>
</dbReference>
<evidence type="ECO:0000313" key="7">
    <source>
        <dbReference type="Proteomes" id="UP000527616"/>
    </source>
</evidence>
<feature type="transmembrane region" description="Helical" evidence="5">
    <location>
        <begin position="310"/>
        <end position="327"/>
    </location>
</feature>
<feature type="transmembrane region" description="Helical" evidence="5">
    <location>
        <begin position="119"/>
        <end position="138"/>
    </location>
</feature>
<protein>
    <submittedName>
        <fullName evidence="6">Amino acid efflux transporter</fullName>
    </submittedName>
</protein>
<dbReference type="PANTHER" id="PTHR42770">
    <property type="entry name" value="AMINO ACID TRANSPORTER-RELATED"/>
    <property type="match status" value="1"/>
</dbReference>
<feature type="transmembrane region" description="Helical" evidence="5">
    <location>
        <begin position="386"/>
        <end position="403"/>
    </location>
</feature>
<dbReference type="PANTHER" id="PTHR42770:SF7">
    <property type="entry name" value="MEMBRANE PROTEIN"/>
    <property type="match status" value="1"/>
</dbReference>
<comment type="subcellular location">
    <subcellularLocation>
        <location evidence="1">Membrane</location>
        <topology evidence="1">Multi-pass membrane protein</topology>
    </subcellularLocation>
</comment>
<reference evidence="6 7" key="1">
    <citation type="submission" date="2020-07" db="EMBL/GenBank/DDBJ databases">
        <title>Sequencing the genomes of 1000 actinobacteria strains.</title>
        <authorList>
            <person name="Klenk H.-P."/>
        </authorList>
    </citation>
    <scope>NUCLEOTIDE SEQUENCE [LARGE SCALE GENOMIC DNA]</scope>
    <source>
        <strain evidence="6 7">DSM 103164</strain>
    </source>
</reference>
<sequence length="418" mass="42069">MISRRSAYRYVRALALAIGSIAGAGLLSTPSAVLAAAGDAAVLAWLVALAMCVPMLLMFGASVRRDPGGIGLESLVRRGLGDVAGGMIPVMFVGVVGIGLPTGAMVAGRFVALATGWPAAEPIAALAVLGTALATNLAGLRTGDAVGLLGSWSLLIVCGWLIVTALAGGSQRADLLPGADWWQLLPAGVTLACWAFIGFENLTFLSDELPDPHRDFVPIAATALAVLGVVAIGLTVAIAANVAPERLDPVGGLLQLAAGLGPAATAAGVGVAVVAMLINAVAWLRGVSTMIIGAAERAMLPRGLARRRRALGLMGILFALTTAVLLARPELIVAGLAASSATFIAMYVMCVLAWLIRGGPRGLGIANLAVLVVMGAAVIGNGPSSLPALGIGLVALAMSVLFARRRASRAAGAPVSKR</sequence>
<keyword evidence="2 5" id="KW-0812">Transmembrane</keyword>
<gene>
    <name evidence="6" type="ORF">GGQ54_001133</name>
</gene>
<evidence type="ECO:0000256" key="5">
    <source>
        <dbReference type="SAM" id="Phobius"/>
    </source>
</evidence>
<keyword evidence="7" id="KW-1185">Reference proteome</keyword>
<proteinExistence type="predicted"/>
<evidence type="ECO:0000256" key="2">
    <source>
        <dbReference type="ARBA" id="ARBA00022692"/>
    </source>
</evidence>
<dbReference type="AlphaFoldDB" id="A0A7Z0D867"/>
<organism evidence="6 7">
    <name type="scientific">Naumannella cuiyingiana</name>
    <dbReference type="NCBI Taxonomy" id="1347891"/>
    <lineage>
        <taxon>Bacteria</taxon>
        <taxon>Bacillati</taxon>
        <taxon>Actinomycetota</taxon>
        <taxon>Actinomycetes</taxon>
        <taxon>Propionibacteriales</taxon>
        <taxon>Propionibacteriaceae</taxon>
        <taxon>Naumannella</taxon>
    </lineage>
</organism>
<feature type="transmembrane region" description="Helical" evidence="5">
    <location>
        <begin position="45"/>
        <end position="63"/>
    </location>
</feature>
<feature type="transmembrane region" description="Helical" evidence="5">
    <location>
        <begin position="333"/>
        <end position="356"/>
    </location>
</feature>
<feature type="transmembrane region" description="Helical" evidence="5">
    <location>
        <begin position="216"/>
        <end position="243"/>
    </location>
</feature>
<feature type="transmembrane region" description="Helical" evidence="5">
    <location>
        <begin position="363"/>
        <end position="380"/>
    </location>
</feature>
<name>A0A7Z0D867_9ACTN</name>
<dbReference type="EMBL" id="JACBZS010000001">
    <property type="protein sequence ID" value="NYI70573.1"/>
    <property type="molecule type" value="Genomic_DNA"/>
</dbReference>
<dbReference type="Proteomes" id="UP000527616">
    <property type="component" value="Unassembled WGS sequence"/>
</dbReference>
<feature type="transmembrane region" description="Helical" evidence="5">
    <location>
        <begin position="83"/>
        <end position="107"/>
    </location>
</feature>
<evidence type="ECO:0000256" key="1">
    <source>
        <dbReference type="ARBA" id="ARBA00004141"/>
    </source>
</evidence>
<evidence type="ECO:0000313" key="6">
    <source>
        <dbReference type="EMBL" id="NYI70573.1"/>
    </source>
</evidence>
<accession>A0A7Z0D867</accession>
<feature type="transmembrane region" description="Helical" evidence="5">
    <location>
        <begin position="181"/>
        <end position="204"/>
    </location>
</feature>
<dbReference type="InterPro" id="IPR050367">
    <property type="entry name" value="APC_superfamily"/>
</dbReference>
<dbReference type="RefSeq" id="WP_179444515.1">
    <property type="nucleotide sequence ID" value="NZ_JACBZS010000001.1"/>
</dbReference>
<feature type="transmembrane region" description="Helical" evidence="5">
    <location>
        <begin position="145"/>
        <end position="169"/>
    </location>
</feature>
<feature type="transmembrane region" description="Helical" evidence="5">
    <location>
        <begin position="263"/>
        <end position="284"/>
    </location>
</feature>
<keyword evidence="3 5" id="KW-1133">Transmembrane helix</keyword>
<dbReference type="GO" id="GO:0016020">
    <property type="term" value="C:membrane"/>
    <property type="evidence" value="ECO:0007669"/>
    <property type="project" value="UniProtKB-SubCell"/>
</dbReference>